<evidence type="ECO:0000313" key="2">
    <source>
        <dbReference type="EMBL" id="GHH65634.1"/>
    </source>
</evidence>
<dbReference type="Gene3D" id="3.60.40.10">
    <property type="entry name" value="PPM-type phosphatase domain"/>
    <property type="match status" value="1"/>
</dbReference>
<evidence type="ECO:0000313" key="3">
    <source>
        <dbReference type="Proteomes" id="UP000617734"/>
    </source>
</evidence>
<dbReference type="InterPro" id="IPR036457">
    <property type="entry name" value="PPM-type-like_dom_sf"/>
</dbReference>
<dbReference type="InterPro" id="IPR001932">
    <property type="entry name" value="PPM-type_phosphatase-like_dom"/>
</dbReference>
<protein>
    <recommendedName>
        <fullName evidence="1">PPM-type phosphatase domain-containing protein</fullName>
    </recommendedName>
</protein>
<evidence type="ECO:0000259" key="1">
    <source>
        <dbReference type="Pfam" id="PF07228"/>
    </source>
</evidence>
<feature type="domain" description="PPM-type phosphatase" evidence="1">
    <location>
        <begin position="21"/>
        <end position="90"/>
    </location>
</feature>
<sequence>MGPGAVAPELHPAVPPVASGHRVPAGSLLICYTDGMIEGRGTGEDLHRRMEALGRAVHDPGAPLDELCEALLTARPADSGDDATLLVARLGRVRTVAAKAAVVVPGYGLHPSTGTGLCAPRRAALRREA</sequence>
<dbReference type="Proteomes" id="UP000617734">
    <property type="component" value="Unassembled WGS sequence"/>
</dbReference>
<name>A0A919FHB7_9ACTN</name>
<gene>
    <name evidence="2" type="ORF">GCM10018781_18440</name>
</gene>
<reference evidence="2" key="1">
    <citation type="journal article" date="2014" name="Int. J. Syst. Evol. Microbiol.">
        <title>Complete genome sequence of Corynebacterium casei LMG S-19264T (=DSM 44701T), isolated from a smear-ripened cheese.</title>
        <authorList>
            <consortium name="US DOE Joint Genome Institute (JGI-PGF)"/>
            <person name="Walter F."/>
            <person name="Albersmeier A."/>
            <person name="Kalinowski J."/>
            <person name="Ruckert C."/>
        </authorList>
    </citation>
    <scope>NUCLEOTIDE SEQUENCE</scope>
    <source>
        <strain evidence="2">JCM 4646</strain>
    </source>
</reference>
<dbReference type="Pfam" id="PF07228">
    <property type="entry name" value="SpoIIE"/>
    <property type="match status" value="1"/>
</dbReference>
<proteinExistence type="predicted"/>
<reference evidence="2" key="2">
    <citation type="submission" date="2020-09" db="EMBL/GenBank/DDBJ databases">
        <authorList>
            <person name="Sun Q."/>
            <person name="Ohkuma M."/>
        </authorList>
    </citation>
    <scope>NUCLEOTIDE SEQUENCE</scope>
    <source>
        <strain evidence="2">JCM 4646</strain>
    </source>
</reference>
<keyword evidence="3" id="KW-1185">Reference proteome</keyword>
<dbReference type="AlphaFoldDB" id="A0A919FHB7"/>
<dbReference type="EMBL" id="BNBO01000006">
    <property type="protein sequence ID" value="GHH65634.1"/>
    <property type="molecule type" value="Genomic_DNA"/>
</dbReference>
<comment type="caution">
    <text evidence="2">The sequence shown here is derived from an EMBL/GenBank/DDBJ whole genome shotgun (WGS) entry which is preliminary data.</text>
</comment>
<organism evidence="2 3">
    <name type="scientific">Kitasatospora indigofera</name>
    <dbReference type="NCBI Taxonomy" id="67307"/>
    <lineage>
        <taxon>Bacteria</taxon>
        <taxon>Bacillati</taxon>
        <taxon>Actinomycetota</taxon>
        <taxon>Actinomycetes</taxon>
        <taxon>Kitasatosporales</taxon>
        <taxon>Streptomycetaceae</taxon>
        <taxon>Kitasatospora</taxon>
    </lineage>
</organism>
<accession>A0A919FHB7</accession>